<dbReference type="RefSeq" id="WP_317121059.1">
    <property type="nucleotide sequence ID" value="NZ_JAWJBA010000001.1"/>
</dbReference>
<evidence type="ECO:0000313" key="4">
    <source>
        <dbReference type="Proteomes" id="UP001287282"/>
    </source>
</evidence>
<keyword evidence="4" id="KW-1185">Reference proteome</keyword>
<protein>
    <submittedName>
        <fullName evidence="2">Uncharacterized protein</fullName>
    </submittedName>
</protein>
<name>A0ABU3X792_9BACI</name>
<feature type="compositionally biased region" description="Low complexity" evidence="1">
    <location>
        <begin position="60"/>
        <end position="71"/>
    </location>
</feature>
<comment type="caution">
    <text evidence="2">The sequence shown here is derived from an EMBL/GenBank/DDBJ whole genome shotgun (WGS) entry which is preliminary data.</text>
</comment>
<dbReference type="EMBL" id="JAWJBA010000001">
    <property type="protein sequence ID" value="MDV2683764.1"/>
    <property type="molecule type" value="Genomic_DNA"/>
</dbReference>
<sequence length="82" mass="9776">MKKIETMEQREKALKYMRDFAKETEHPLYTPDPQKQKIYDATSYAIQEHNKVIYKESEFPPEQEQPQQEEPSTSPDLSGWLD</sequence>
<evidence type="ECO:0000313" key="2">
    <source>
        <dbReference type="EMBL" id="MDV2683764.1"/>
    </source>
</evidence>
<organism evidence="2 4">
    <name type="scientific">Alkalihalophilus lindianensis</name>
    <dbReference type="NCBI Taxonomy" id="1630542"/>
    <lineage>
        <taxon>Bacteria</taxon>
        <taxon>Bacillati</taxon>
        <taxon>Bacillota</taxon>
        <taxon>Bacilli</taxon>
        <taxon>Bacillales</taxon>
        <taxon>Bacillaceae</taxon>
        <taxon>Alkalihalophilus</taxon>
    </lineage>
</organism>
<gene>
    <name evidence="2" type="ORF">RYX56_05165</name>
    <name evidence="3" type="ORF">RYX56_05505</name>
</gene>
<evidence type="ECO:0000313" key="3">
    <source>
        <dbReference type="EMBL" id="MDV2683830.1"/>
    </source>
</evidence>
<reference evidence="2 4" key="1">
    <citation type="submission" date="2023-10" db="EMBL/GenBank/DDBJ databases">
        <title>Screening of Alkalihalobacillus lindianensis BZ-TG-R113 and Its Alleviation of Salt Stress on Rapeseed Growth.</title>
        <authorList>
            <person name="Zhao B."/>
            <person name="Guo T."/>
        </authorList>
    </citation>
    <scope>NUCLEOTIDE SEQUENCE [LARGE SCALE GENOMIC DNA]</scope>
    <source>
        <strain evidence="2 4">BZ-TG-R113</strain>
    </source>
</reference>
<evidence type="ECO:0000256" key="1">
    <source>
        <dbReference type="SAM" id="MobiDB-lite"/>
    </source>
</evidence>
<accession>A0ABU3X792</accession>
<dbReference type="Proteomes" id="UP001287282">
    <property type="component" value="Unassembled WGS sequence"/>
</dbReference>
<feature type="region of interest" description="Disordered" evidence="1">
    <location>
        <begin position="52"/>
        <end position="82"/>
    </location>
</feature>
<dbReference type="EMBL" id="JAWJBA010000001">
    <property type="protein sequence ID" value="MDV2683830.1"/>
    <property type="molecule type" value="Genomic_DNA"/>
</dbReference>
<proteinExistence type="predicted"/>